<gene>
    <name evidence="1" type="ORF">NPIRD3C_0776</name>
</gene>
<organism evidence="1 2">
    <name type="scientific">Nitrosopumilus piranensis</name>
    <dbReference type="NCBI Taxonomy" id="1582439"/>
    <lineage>
        <taxon>Archaea</taxon>
        <taxon>Nitrososphaerota</taxon>
        <taxon>Nitrososphaeria</taxon>
        <taxon>Nitrosopumilales</taxon>
        <taxon>Nitrosopumilaceae</taxon>
        <taxon>Nitrosopumilus</taxon>
    </lineage>
</organism>
<name>A0A0C5BQI3_9ARCH</name>
<reference evidence="1 2" key="3">
    <citation type="journal article" date="2019" name="Int. J. Syst. Evol. Microbiol.">
        <title>Nitrosopumilus adriaticus sp. nov. and Nitrosopumilus piranensis sp. nov., two ammonia-oxidizing archaea from the Adriatic Sea and members of the class Nitrososphaeria.</title>
        <authorList>
            <person name="Bayer B."/>
            <person name="Vojvoda J."/>
            <person name="Reinthaler T."/>
            <person name="Reyes C."/>
            <person name="Pinto M."/>
            <person name="Herndl G.J."/>
        </authorList>
    </citation>
    <scope>NUCLEOTIDE SEQUENCE [LARGE SCALE GENOMIC DNA]</scope>
    <source>
        <strain evidence="1 2">D3C</strain>
    </source>
</reference>
<dbReference type="PATRIC" id="fig|1582439.9.peg.798"/>
<dbReference type="CDD" id="cd15482">
    <property type="entry name" value="Sialidase_non-viral"/>
    <property type="match status" value="1"/>
</dbReference>
<dbReference type="KEGG" id="nid:NPIRD3C_0776"/>
<sequence>MIKFTRASKCNNKVTQEIILAVFVIFFSFGITSAEAYHNEKTSRGSNDPNIAVNGNDAYVVWLESNHPSFGDVYFTKVIDGKTIQESINITNGTSFYPRPQIHVYGNNVYLLWEDRNSEDGDDQIFFAKSNDDGKTFSKPKSIPQNNQSIFRPASVQQVNDIVYVFGSNWDRATKQNSIIVMTSNDFGDTFSEPTVVFNHEQSDQEITVKMYEDTIYILSDDRNDFDEKGSLYLRKILPNGKLTEIVNVNGGKTSVTHPQFAVFEENVYVSWRERVFEKGDGGITERWYQVFTKSHDGGNTFDEIITFDSDPKSIDTVGIEGDFVFAHNDSVYVLWKSEYWDGKTQEFKIYLAYSTNKGKDFITMQVPLNEKLANQGYITTMLEEDTLYQIAIIKKNPPYDDAAVYFTSKNDNVYSVPIDILKDIQTRVGWMPKFAADKNNIHFVTEGNNNKNCLLYSFSSNKGQSFGEVINLSPNGSDHNCFGKKLDNKAPIKQVSLGIELSDVQCKEDRTVGYILSLRERDSQPVCVSADSYEELVNRGWLLEDGQELLSLHAAKKFIQSSPIFLSAGDEESINLDIVNVRKTIPPIVTINGTFVVSNVEGIPSDGPFQSVIETHETKNITIQIAQINKIHSAIIDGEWDEINQDYVENISKENTFHEYSPGPTSRIVLEIGDVINKRGMIPITITEISENVRGSATFWQFQPLRHDGDNRGKTWDFLPESHRQGWGFFDENGNDAWDDSKIPRDRYGIPADGHRYPMFCGDQRVNGESAHPSGIPIKPDVKTVIIKSGQMGYLPDSEGVYNIRYGSLFETDVEFPDNAKIIENESMLCIMENIREDATHAYYTNLVFKFEE</sequence>
<proteinExistence type="predicted"/>
<dbReference type="InterPro" id="IPR036278">
    <property type="entry name" value="Sialidase_sf"/>
</dbReference>
<dbReference type="HOGENOM" id="CLU_342768_0_0_2"/>
<dbReference type="Gene3D" id="2.120.10.10">
    <property type="match status" value="1"/>
</dbReference>
<keyword evidence="2" id="KW-1185">Reference proteome</keyword>
<reference evidence="1 2" key="2">
    <citation type="journal article" date="2016" name="ISME J.">
        <title>Physiological and genomic characterization of two novel marine thaumarchaeal strains indicates niche differentiation.</title>
        <authorList>
            <person name="Bayer B."/>
            <person name="Vojvoda J."/>
            <person name="Offre P."/>
            <person name="Alves R.J."/>
            <person name="Elisabeth N.H."/>
            <person name="Garcia J.A."/>
            <person name="Volland J.M."/>
            <person name="Srivastava A."/>
            <person name="Schleper C."/>
            <person name="Herndl G.J."/>
        </authorList>
    </citation>
    <scope>NUCLEOTIDE SEQUENCE [LARGE SCALE GENOMIC DNA]</scope>
    <source>
        <strain evidence="1 2">D3C</strain>
    </source>
</reference>
<evidence type="ECO:0000313" key="2">
    <source>
        <dbReference type="Proteomes" id="UP000032027"/>
    </source>
</evidence>
<dbReference type="Proteomes" id="UP000032027">
    <property type="component" value="Chromosome"/>
</dbReference>
<dbReference type="EMBL" id="CP010868">
    <property type="protein sequence ID" value="AJM91988.1"/>
    <property type="molecule type" value="Genomic_DNA"/>
</dbReference>
<evidence type="ECO:0000313" key="1">
    <source>
        <dbReference type="EMBL" id="AJM91988.1"/>
    </source>
</evidence>
<dbReference type="AlphaFoldDB" id="A0A0C5BQI3"/>
<dbReference type="SUPFAM" id="SSF50939">
    <property type="entry name" value="Sialidases"/>
    <property type="match status" value="1"/>
</dbReference>
<evidence type="ECO:0008006" key="3">
    <source>
        <dbReference type="Google" id="ProtNLM"/>
    </source>
</evidence>
<reference evidence="2" key="1">
    <citation type="submission" date="2015-02" db="EMBL/GenBank/DDBJ databases">
        <title>Characterization of two novel Thaumarchaeota isolated from the Northern Adriatic Sea.</title>
        <authorList>
            <person name="Bayer B."/>
            <person name="Vojvoda J."/>
            <person name="Offre P."/>
            <person name="Srivastava A."/>
            <person name="Elisabeth N."/>
            <person name="Garcia J.A.L."/>
            <person name="Schleper C."/>
            <person name="Herndl G.J."/>
        </authorList>
    </citation>
    <scope>NUCLEOTIDE SEQUENCE [LARGE SCALE GENOMIC DNA]</scope>
    <source>
        <strain evidence="2">D3C</strain>
    </source>
</reference>
<accession>A0A0C5BQI3</accession>
<protein>
    <recommendedName>
        <fullName evidence="3">Sialidase domain-containing protein</fullName>
    </recommendedName>
</protein>
<dbReference type="STRING" id="1582439.NPIRD3C_0776"/>